<keyword evidence="1" id="KW-0167">Capsid protein</keyword>
<evidence type="ECO:0000313" key="5">
    <source>
        <dbReference type="Proteomes" id="UP000202809"/>
    </source>
</evidence>
<dbReference type="InterPro" id="IPR004999">
    <property type="entry name" value="Herpes_1"/>
</dbReference>
<evidence type="ECO:0000256" key="3">
    <source>
        <dbReference type="ARBA" id="ARBA00022844"/>
    </source>
</evidence>
<name>Q993F3_9GAMA</name>
<reference evidence="4 5" key="2">
    <citation type="journal article" date="2002" name="J. Virol.">
        <title>Complete genomic sequence of an Epstein-Barr virus-related herpesvirus naturally infecting a new world primate: a defining point in the evolution of oncogenic lymphocryptoviruses.</title>
        <authorList>
            <person name="Rivailler P."/>
            <person name="Cho Y.G."/>
            <person name="Wang F."/>
        </authorList>
    </citation>
    <scope>NUCLEOTIDE SEQUENCE [LARGE SCALE GENOMIC DNA]</scope>
    <source>
        <strain evidence="4 5">CJ0149</strain>
    </source>
</reference>
<sequence length="343" mass="37880">MKVVSSAINKVRVHRQFLGLLPATARRLNITDKDKFVRDVRGLIDDHMSSSAIGATSIWKLVTDYLPNRSVYSDFLIQASSFNNAEVIGSPLFLFKQTDPYSAVDIIFTPLSLFLLFDGLCNDGVGHYAGTKRMASLMYDSQSSMMELVPNLETLVNSRSFHTFLTPVGPLVENIKSTFLNKITSVIYGPSVTKNPPMESVRIKFPAESFIDLDAWLGGICHTVSGPDSSEFGHCPHPSNARLLAAITYEQSGPKLMFFRSYRGLTQVMNALRLYYSPGIMHRYAVTANPDINGLIYGAFVSLGTVSASDIGRKDSLNYKGSSLSVVVFDNFIARSSDWTVII</sequence>
<protein>
    <submittedName>
        <fullName evidence="4">ORF56</fullName>
    </submittedName>
</protein>
<dbReference type="GeneID" id="955913"/>
<keyword evidence="3" id="KW-0946">Virion</keyword>
<keyword evidence="5" id="KW-1185">Reference proteome</keyword>
<reference evidence="4 5" key="1">
    <citation type="journal article" date="2001" name="Proc. Natl. Acad. Sci. U.S.A.">
        <title>An Epstein-Barr-related herpesvirus from marmoset lymphomas.</title>
        <authorList>
            <person name="Cho Y."/>
            <person name="Ramer J."/>
            <person name="Rivailler P."/>
            <person name="Quink C."/>
            <person name="Garber R.L."/>
            <person name="Beier D.R."/>
            <person name="Wang F."/>
        </authorList>
    </citation>
    <scope>NUCLEOTIDE SEQUENCE [LARGE SCALE GENOMIC DNA]</scope>
    <source>
        <strain evidence="4 5">CJ0149</strain>
    </source>
</reference>
<dbReference type="RefSeq" id="NP_733910.1">
    <property type="nucleotide sequence ID" value="NC_004367.1"/>
</dbReference>
<dbReference type="GO" id="GO:0003677">
    <property type="term" value="F:DNA binding"/>
    <property type="evidence" value="ECO:0007669"/>
    <property type="project" value="InterPro"/>
</dbReference>
<evidence type="ECO:0000256" key="1">
    <source>
        <dbReference type="ARBA" id="ARBA00022561"/>
    </source>
</evidence>
<dbReference type="Pfam" id="PF03327">
    <property type="entry name" value="Herpes_VP19C"/>
    <property type="match status" value="1"/>
</dbReference>
<evidence type="ECO:0000256" key="2">
    <source>
        <dbReference type="ARBA" id="ARBA00022562"/>
    </source>
</evidence>
<organism evidence="4 5">
    <name type="scientific">callitrichine gammaherpesvirus 3</name>
    <name type="common">Marmoset lymphocryptovirus</name>
    <dbReference type="NCBI Taxonomy" id="106331"/>
    <lineage>
        <taxon>Viruses</taxon>
        <taxon>Duplodnaviria</taxon>
        <taxon>Heunggongvirae</taxon>
        <taxon>Peploviricota</taxon>
        <taxon>Herviviricetes</taxon>
        <taxon>Herpesvirales</taxon>
        <taxon>Orthoherpesviridae</taxon>
        <taxon>Gammaherpesvirinae</taxon>
        <taxon>Lymphocryptovirus</taxon>
        <taxon>Lymphocryptovirus callitrichinegamma3</taxon>
    </lineage>
</organism>
<keyword evidence="2" id="KW-1048">Host nucleus</keyword>
<dbReference type="OrthoDB" id="11563at10239"/>
<dbReference type="GO" id="GO:0019069">
    <property type="term" value="P:viral capsid assembly"/>
    <property type="evidence" value="ECO:0007669"/>
    <property type="project" value="InterPro"/>
</dbReference>
<proteinExistence type="inferred from homology"/>
<evidence type="ECO:0000313" key="4">
    <source>
        <dbReference type="EMBL" id="AAK38265.1"/>
    </source>
</evidence>
<dbReference type="KEGG" id="vg:955913"/>
<dbReference type="GO" id="GO:0019028">
    <property type="term" value="C:viral capsid"/>
    <property type="evidence" value="ECO:0007669"/>
    <property type="project" value="UniProtKB-KW"/>
</dbReference>
<dbReference type="HAMAP" id="MF_04018">
    <property type="entry name" value="HSV_TRX1"/>
    <property type="match status" value="1"/>
</dbReference>
<dbReference type="Proteomes" id="UP000202809">
    <property type="component" value="Segment"/>
</dbReference>
<accession>Q993F3</accession>
<dbReference type="EMBL" id="AF319782">
    <property type="protein sequence ID" value="AAK38265.1"/>
    <property type="molecule type" value="Genomic_DNA"/>
</dbReference>